<dbReference type="EMBL" id="JBJKFK010006253">
    <property type="protein sequence ID" value="KAL3307897.1"/>
    <property type="molecule type" value="Genomic_DNA"/>
</dbReference>
<organism evidence="1 2">
    <name type="scientific">Cichlidogyrus casuarinus</name>
    <dbReference type="NCBI Taxonomy" id="1844966"/>
    <lineage>
        <taxon>Eukaryota</taxon>
        <taxon>Metazoa</taxon>
        <taxon>Spiralia</taxon>
        <taxon>Lophotrochozoa</taxon>
        <taxon>Platyhelminthes</taxon>
        <taxon>Monogenea</taxon>
        <taxon>Monopisthocotylea</taxon>
        <taxon>Dactylogyridea</taxon>
        <taxon>Ancyrocephalidae</taxon>
        <taxon>Cichlidogyrus</taxon>
    </lineage>
</organism>
<dbReference type="PANTHER" id="PTHR12496:SF0">
    <property type="entry name" value="METHYLTRANSFERASE DOMAIN-CONTAINING PROTEIN"/>
    <property type="match status" value="1"/>
</dbReference>
<accession>A0ABD2PM09</accession>
<dbReference type="Proteomes" id="UP001626550">
    <property type="component" value="Unassembled WGS sequence"/>
</dbReference>
<protein>
    <submittedName>
        <fullName evidence="1">Uncharacterized protein</fullName>
    </submittedName>
</protein>
<proteinExistence type="predicted"/>
<evidence type="ECO:0000313" key="1">
    <source>
        <dbReference type="EMBL" id="KAL3307897.1"/>
    </source>
</evidence>
<name>A0ABD2PM09_9PLAT</name>
<dbReference type="PANTHER" id="PTHR12496">
    <property type="entry name" value="CGI-41 METHYLTRANSFERASE"/>
    <property type="match status" value="1"/>
</dbReference>
<evidence type="ECO:0000313" key="2">
    <source>
        <dbReference type="Proteomes" id="UP001626550"/>
    </source>
</evidence>
<comment type="caution">
    <text evidence="1">The sequence shown here is derived from an EMBL/GenBank/DDBJ whole genome shotgun (WGS) entry which is preliminary data.</text>
</comment>
<keyword evidence="2" id="KW-1185">Reference proteome</keyword>
<dbReference type="AlphaFoldDB" id="A0ABD2PM09"/>
<sequence length="182" mass="20979">MTSSEFPMSEACRSVKPLVTLERPSLRLACQWSPISWQNWTLAQFKRHQLRTFVRCVLNELADVDPKAMRMDPSEILREGDNSWLCDPAIESFPEELHLHWNRIGISNKETETEQMRILWSSIPSILALQQSLQPVLEALILSDRVKFLRESLDANTRIGLIRIFDPAISPRCLAVVAKKRI</sequence>
<dbReference type="InterPro" id="IPR052220">
    <property type="entry name" value="METTL25"/>
</dbReference>
<reference evidence="1 2" key="1">
    <citation type="submission" date="2024-11" db="EMBL/GenBank/DDBJ databases">
        <title>Adaptive evolution of stress response genes in parasites aligns with host niche diversity.</title>
        <authorList>
            <person name="Hahn C."/>
            <person name="Resl P."/>
        </authorList>
    </citation>
    <scope>NUCLEOTIDE SEQUENCE [LARGE SCALE GENOMIC DNA]</scope>
    <source>
        <strain evidence="1">EGGRZ-B1_66</strain>
        <tissue evidence="1">Body</tissue>
    </source>
</reference>
<gene>
    <name evidence="1" type="ORF">Ciccas_013577</name>
</gene>